<feature type="domain" description="HTH cro/C1-type" evidence="3">
    <location>
        <begin position="17"/>
        <end position="71"/>
    </location>
</feature>
<dbReference type="SUPFAM" id="SSF47413">
    <property type="entry name" value="lambda repressor-like DNA-binding domains"/>
    <property type="match status" value="1"/>
</dbReference>
<dbReference type="InterPro" id="IPR050807">
    <property type="entry name" value="TransReg_Diox_bact_type"/>
</dbReference>
<dbReference type="CDD" id="cd00093">
    <property type="entry name" value="HTH_XRE"/>
    <property type="match status" value="1"/>
</dbReference>
<gene>
    <name evidence="4" type="ORF">ACIB24_05980</name>
</gene>
<dbReference type="PANTHER" id="PTHR46797">
    <property type="entry name" value="HTH-TYPE TRANSCRIPTIONAL REGULATOR"/>
    <property type="match status" value="1"/>
</dbReference>
<protein>
    <submittedName>
        <fullName evidence="4">Helix-turn-helix domain-containing protein</fullName>
    </submittedName>
</protein>
<feature type="compositionally biased region" description="Basic residues" evidence="2">
    <location>
        <begin position="168"/>
        <end position="183"/>
    </location>
</feature>
<organism evidence="4 5">
    <name type="scientific">Spongisporangium articulatum</name>
    <dbReference type="NCBI Taxonomy" id="3362603"/>
    <lineage>
        <taxon>Bacteria</taxon>
        <taxon>Bacillati</taxon>
        <taxon>Actinomycetota</taxon>
        <taxon>Actinomycetes</taxon>
        <taxon>Kineosporiales</taxon>
        <taxon>Kineosporiaceae</taxon>
        <taxon>Spongisporangium</taxon>
    </lineage>
</organism>
<dbReference type="Pfam" id="PF01381">
    <property type="entry name" value="HTH_3"/>
    <property type="match status" value="1"/>
</dbReference>
<dbReference type="EMBL" id="JBITLV010000001">
    <property type="protein sequence ID" value="MFI7586607.1"/>
    <property type="molecule type" value="Genomic_DNA"/>
</dbReference>
<keyword evidence="1" id="KW-0238">DNA-binding</keyword>
<dbReference type="Proteomes" id="UP001612915">
    <property type="component" value="Unassembled WGS sequence"/>
</dbReference>
<feature type="region of interest" description="Disordered" evidence="2">
    <location>
        <begin position="142"/>
        <end position="201"/>
    </location>
</feature>
<evidence type="ECO:0000256" key="2">
    <source>
        <dbReference type="SAM" id="MobiDB-lite"/>
    </source>
</evidence>
<dbReference type="RefSeq" id="WP_398276552.1">
    <property type="nucleotide sequence ID" value="NZ_JBITLV010000001.1"/>
</dbReference>
<evidence type="ECO:0000256" key="1">
    <source>
        <dbReference type="ARBA" id="ARBA00023125"/>
    </source>
</evidence>
<dbReference type="PROSITE" id="PS50943">
    <property type="entry name" value="HTH_CROC1"/>
    <property type="match status" value="1"/>
</dbReference>
<reference evidence="4 5" key="1">
    <citation type="submission" date="2024-10" db="EMBL/GenBank/DDBJ databases">
        <title>The Natural Products Discovery Center: Release of the First 8490 Sequenced Strains for Exploring Actinobacteria Biosynthetic Diversity.</title>
        <authorList>
            <person name="Kalkreuter E."/>
            <person name="Kautsar S.A."/>
            <person name="Yang D."/>
            <person name="Bader C.D."/>
            <person name="Teijaro C.N."/>
            <person name="Fluegel L."/>
            <person name="Davis C.M."/>
            <person name="Simpson J.R."/>
            <person name="Lauterbach L."/>
            <person name="Steele A.D."/>
            <person name="Gui C."/>
            <person name="Meng S."/>
            <person name="Li G."/>
            <person name="Viehrig K."/>
            <person name="Ye F."/>
            <person name="Su P."/>
            <person name="Kiefer A.F."/>
            <person name="Nichols A."/>
            <person name="Cepeda A.J."/>
            <person name="Yan W."/>
            <person name="Fan B."/>
            <person name="Jiang Y."/>
            <person name="Adhikari A."/>
            <person name="Zheng C.-J."/>
            <person name="Schuster L."/>
            <person name="Cowan T.M."/>
            <person name="Smanski M.J."/>
            <person name="Chevrette M.G."/>
            <person name="De Carvalho L.P.S."/>
            <person name="Shen B."/>
        </authorList>
    </citation>
    <scope>NUCLEOTIDE SEQUENCE [LARGE SCALE GENOMIC DNA]</scope>
    <source>
        <strain evidence="4 5">NPDC049639</strain>
    </source>
</reference>
<accession>A0ABW8ALV5</accession>
<name>A0ABW8ALV5_9ACTN</name>
<dbReference type="PANTHER" id="PTHR46797:SF1">
    <property type="entry name" value="METHYLPHOSPHONATE SYNTHASE"/>
    <property type="match status" value="1"/>
</dbReference>
<sequence>MSSLRVTDRMGDLGGYLKEQRENARLSVRQLATAAGVSNPYLSQIERGLRKPSAEVLQQIAKGLQISAEALFMRAGLLEESSGLEVEVAISSDVHLTARQKKVLLDIYSTFRDENARERAPESSEGLQHELKSVEEAVDALAADARGLGGQGSDDQGSGRGEDLVVARKPRATKKAAARKSTAKKAATGSTRSTPKQASAG</sequence>
<dbReference type="Gene3D" id="1.10.260.40">
    <property type="entry name" value="lambda repressor-like DNA-binding domains"/>
    <property type="match status" value="1"/>
</dbReference>
<comment type="caution">
    <text evidence="4">The sequence shown here is derived from an EMBL/GenBank/DDBJ whole genome shotgun (WGS) entry which is preliminary data.</text>
</comment>
<keyword evidence="5" id="KW-1185">Reference proteome</keyword>
<proteinExistence type="predicted"/>
<evidence type="ECO:0000313" key="5">
    <source>
        <dbReference type="Proteomes" id="UP001612915"/>
    </source>
</evidence>
<feature type="compositionally biased region" description="Low complexity" evidence="2">
    <location>
        <begin position="184"/>
        <end position="194"/>
    </location>
</feature>
<evidence type="ECO:0000313" key="4">
    <source>
        <dbReference type="EMBL" id="MFI7586607.1"/>
    </source>
</evidence>
<dbReference type="SMART" id="SM00530">
    <property type="entry name" value="HTH_XRE"/>
    <property type="match status" value="1"/>
</dbReference>
<evidence type="ECO:0000259" key="3">
    <source>
        <dbReference type="PROSITE" id="PS50943"/>
    </source>
</evidence>
<dbReference type="InterPro" id="IPR001387">
    <property type="entry name" value="Cro/C1-type_HTH"/>
</dbReference>
<dbReference type="InterPro" id="IPR010982">
    <property type="entry name" value="Lambda_DNA-bd_dom_sf"/>
</dbReference>